<dbReference type="InterPro" id="IPR052929">
    <property type="entry name" value="RNase_H-like_EbsB-rel"/>
</dbReference>
<accession>A0A5E4G0X9</accession>
<dbReference type="Pfam" id="PF13966">
    <property type="entry name" value="zf-RVT"/>
    <property type="match status" value="1"/>
</dbReference>
<dbReference type="Proteomes" id="UP000327085">
    <property type="component" value="Chromosome 8"/>
</dbReference>
<dbReference type="Gene3D" id="3.30.420.10">
    <property type="entry name" value="Ribonuclease H-like superfamily/Ribonuclease H"/>
    <property type="match status" value="1"/>
</dbReference>
<dbReference type="InterPro" id="IPR026960">
    <property type="entry name" value="RVT-Znf"/>
</dbReference>
<dbReference type="Pfam" id="PF13456">
    <property type="entry name" value="RVT_3"/>
    <property type="match status" value="1"/>
</dbReference>
<proteinExistence type="predicted"/>
<evidence type="ECO:0000313" key="4">
    <source>
        <dbReference type="Proteomes" id="UP000327085"/>
    </source>
</evidence>
<dbReference type="CDD" id="cd06222">
    <property type="entry name" value="RNase_H_like"/>
    <property type="match status" value="1"/>
</dbReference>
<dbReference type="GO" id="GO:0003676">
    <property type="term" value="F:nucleic acid binding"/>
    <property type="evidence" value="ECO:0007669"/>
    <property type="project" value="InterPro"/>
</dbReference>
<dbReference type="Gramene" id="VVA33481">
    <property type="protein sequence ID" value="VVA33481"/>
    <property type="gene ID" value="Prudul26B014475"/>
</dbReference>
<name>A0A5E4G0X9_PRUDU</name>
<reference evidence="4" key="1">
    <citation type="journal article" date="2020" name="Plant J.">
        <title>Transposons played a major role in the diversification between the closely related almond and peach genomes: results from the almond genome sequence.</title>
        <authorList>
            <person name="Alioto T."/>
            <person name="Alexiou K.G."/>
            <person name="Bardil A."/>
            <person name="Barteri F."/>
            <person name="Castanera R."/>
            <person name="Cruz F."/>
            <person name="Dhingra A."/>
            <person name="Duval H."/>
            <person name="Fernandez I Marti A."/>
            <person name="Frias L."/>
            <person name="Galan B."/>
            <person name="Garcia J.L."/>
            <person name="Howad W."/>
            <person name="Gomez-Garrido J."/>
            <person name="Gut M."/>
            <person name="Julca I."/>
            <person name="Morata J."/>
            <person name="Puigdomenech P."/>
            <person name="Ribeca P."/>
            <person name="Rubio Cabetas M.J."/>
            <person name="Vlasova A."/>
            <person name="Wirthensohn M."/>
            <person name="Garcia-Mas J."/>
            <person name="Gabaldon T."/>
            <person name="Casacuberta J.M."/>
            <person name="Arus P."/>
        </authorList>
    </citation>
    <scope>NUCLEOTIDE SEQUENCE [LARGE SCALE GENOMIC DNA]</scope>
    <source>
        <strain evidence="4">cv. Texas</strain>
    </source>
</reference>
<gene>
    <name evidence="3" type="ORF">ALMOND_2B014475</name>
</gene>
<dbReference type="AlphaFoldDB" id="A0A5E4G0X9"/>
<protein>
    <submittedName>
        <fullName evidence="3">PREDICTED: Reverse mRNAase zinc-binding domain</fullName>
    </submittedName>
</protein>
<feature type="domain" description="RNase H type-1" evidence="1">
    <location>
        <begin position="230"/>
        <end position="307"/>
    </location>
</feature>
<organism evidence="3 4">
    <name type="scientific">Prunus dulcis</name>
    <name type="common">Almond</name>
    <name type="synonym">Amygdalus dulcis</name>
    <dbReference type="NCBI Taxonomy" id="3755"/>
    <lineage>
        <taxon>Eukaryota</taxon>
        <taxon>Viridiplantae</taxon>
        <taxon>Streptophyta</taxon>
        <taxon>Embryophyta</taxon>
        <taxon>Tracheophyta</taxon>
        <taxon>Spermatophyta</taxon>
        <taxon>Magnoliopsida</taxon>
        <taxon>eudicotyledons</taxon>
        <taxon>Gunneridae</taxon>
        <taxon>Pentapetalae</taxon>
        <taxon>rosids</taxon>
        <taxon>fabids</taxon>
        <taxon>Rosales</taxon>
        <taxon>Rosaceae</taxon>
        <taxon>Amygdaloideae</taxon>
        <taxon>Amygdaleae</taxon>
        <taxon>Prunus</taxon>
    </lineage>
</organism>
<dbReference type="InParanoid" id="A0A5E4G0X9"/>
<dbReference type="PANTHER" id="PTHR47074:SF73">
    <property type="entry name" value="OS04G0448401 PROTEIN"/>
    <property type="match status" value="1"/>
</dbReference>
<sequence>MSNRLVWPRDRNGCYSVRSGYHWLHSVNVVRRLHHPSSSTTVDTDCWKMMWKTMSPSSPLPKIKTFLWRALWNAIAAFVKLFRRKCSQTSLYPLCNCYLETVKHMLLLCPWVETVWFGSPLSLRVDKCSISTLDVWLCSTFSTIGTEQNNGDGIKTIICFLCWHIWKERCKAVIEQCSPSSRDTIQRASNAANEFLSSRERCKANHSPRPKNLAHNTAWLPPLSPLVKLNVDVAWERISKSVGIGMVVRDHNGQFLEGKSLLAQADSALTAECLACLEGCRFSSDWGDQLVSFEFDCLEAVKSINGDISRGKSCSWTWIRKTANEAADHLAQLAKSRMCNEVWAYRPPSSLTFILNKDGLSCPPNKCLV</sequence>
<evidence type="ECO:0000313" key="3">
    <source>
        <dbReference type="EMBL" id="VVA33481.1"/>
    </source>
</evidence>
<dbReference type="InterPro" id="IPR036397">
    <property type="entry name" value="RNaseH_sf"/>
</dbReference>
<dbReference type="PANTHER" id="PTHR47074">
    <property type="entry name" value="BNAC02G40300D PROTEIN"/>
    <property type="match status" value="1"/>
</dbReference>
<dbReference type="InterPro" id="IPR012337">
    <property type="entry name" value="RNaseH-like_sf"/>
</dbReference>
<dbReference type="EMBL" id="CABIKO010000290">
    <property type="protein sequence ID" value="VVA33481.1"/>
    <property type="molecule type" value="Genomic_DNA"/>
</dbReference>
<dbReference type="GO" id="GO:0004523">
    <property type="term" value="F:RNA-DNA hybrid ribonuclease activity"/>
    <property type="evidence" value="ECO:0007669"/>
    <property type="project" value="InterPro"/>
</dbReference>
<dbReference type="InterPro" id="IPR002156">
    <property type="entry name" value="RNaseH_domain"/>
</dbReference>
<dbReference type="SUPFAM" id="SSF53098">
    <property type="entry name" value="Ribonuclease H-like"/>
    <property type="match status" value="1"/>
</dbReference>
<dbReference type="OMA" id="CNEVWAY"/>
<evidence type="ECO:0000259" key="2">
    <source>
        <dbReference type="Pfam" id="PF13966"/>
    </source>
</evidence>
<evidence type="ECO:0000259" key="1">
    <source>
        <dbReference type="Pfam" id="PF13456"/>
    </source>
</evidence>
<dbReference type="InterPro" id="IPR044730">
    <property type="entry name" value="RNase_H-like_dom_plant"/>
</dbReference>
<feature type="domain" description="Reverse transcriptase zinc-binding" evidence="2">
    <location>
        <begin position="37"/>
        <end position="116"/>
    </location>
</feature>